<organism evidence="1">
    <name type="scientific">marine sediment metagenome</name>
    <dbReference type="NCBI Taxonomy" id="412755"/>
    <lineage>
        <taxon>unclassified sequences</taxon>
        <taxon>metagenomes</taxon>
        <taxon>ecological metagenomes</taxon>
    </lineage>
</organism>
<sequence>MYFSKFKHESECGDEFCEYDENTDMYFTPEGWYEAIYSETGLDYGYIFLGEDPTHWTLVPKPPKENNVETTPIFNPDSKVEVSDDCKITTTFAAKENKDA</sequence>
<evidence type="ECO:0000313" key="1">
    <source>
        <dbReference type="EMBL" id="KKM01121.1"/>
    </source>
</evidence>
<proteinExistence type="predicted"/>
<accession>A0A0F9J5D2</accession>
<protein>
    <submittedName>
        <fullName evidence="1">Uncharacterized protein</fullName>
    </submittedName>
</protein>
<reference evidence="1" key="1">
    <citation type="journal article" date="2015" name="Nature">
        <title>Complex archaea that bridge the gap between prokaryotes and eukaryotes.</title>
        <authorList>
            <person name="Spang A."/>
            <person name="Saw J.H."/>
            <person name="Jorgensen S.L."/>
            <person name="Zaremba-Niedzwiedzka K."/>
            <person name="Martijn J."/>
            <person name="Lind A.E."/>
            <person name="van Eijk R."/>
            <person name="Schleper C."/>
            <person name="Guy L."/>
            <person name="Ettema T.J."/>
        </authorList>
    </citation>
    <scope>NUCLEOTIDE SEQUENCE</scope>
</reference>
<gene>
    <name evidence="1" type="ORF">LCGC14_1797570</name>
</gene>
<dbReference type="AlphaFoldDB" id="A0A0F9J5D2"/>
<name>A0A0F9J5D2_9ZZZZ</name>
<comment type="caution">
    <text evidence="1">The sequence shown here is derived from an EMBL/GenBank/DDBJ whole genome shotgun (WGS) entry which is preliminary data.</text>
</comment>
<dbReference type="EMBL" id="LAZR01017268">
    <property type="protein sequence ID" value="KKM01121.1"/>
    <property type="molecule type" value="Genomic_DNA"/>
</dbReference>